<dbReference type="OrthoDB" id="10492671at2759"/>
<evidence type="ECO:0000313" key="3">
    <source>
        <dbReference type="Proteomes" id="UP000789595"/>
    </source>
</evidence>
<keyword evidence="3" id="KW-1185">Reference proteome</keyword>
<evidence type="ECO:0000313" key="2">
    <source>
        <dbReference type="EMBL" id="CAH0366125.1"/>
    </source>
</evidence>
<gene>
    <name evidence="2" type="ORF">PECAL_1P25990</name>
</gene>
<dbReference type="InterPro" id="IPR029063">
    <property type="entry name" value="SAM-dependent_MTases_sf"/>
</dbReference>
<dbReference type="AlphaFoldDB" id="A0A8J2S8H4"/>
<reference evidence="2" key="1">
    <citation type="submission" date="2021-11" db="EMBL/GenBank/DDBJ databases">
        <authorList>
            <consortium name="Genoscope - CEA"/>
            <person name="William W."/>
        </authorList>
    </citation>
    <scope>NUCLEOTIDE SEQUENCE</scope>
</reference>
<evidence type="ECO:0008006" key="4">
    <source>
        <dbReference type="Google" id="ProtNLM"/>
    </source>
</evidence>
<protein>
    <recommendedName>
        <fullName evidence="4">DOT1 domain-containing protein</fullName>
    </recommendedName>
</protein>
<feature type="region of interest" description="Disordered" evidence="1">
    <location>
        <begin position="1"/>
        <end position="75"/>
    </location>
</feature>
<sequence length="304" mass="32376">MSSKAKAAKEEAPLSPTKKGKKSTKGNSPKKDPKSPAKVKSVTKAAETPVKTSSKKKAAETPQTKPKEKKTGPYEARWKKAMSIFQKFQPGLGHDGTGLYGTLTAGTMRTMIERCEVVGRTHVDVGAADGKVLLGALSLGAAHVYGVEISGDGLQTKFEGMRDVLAQSHSMGASSARLACSIDICDLRGATVEAWLNEVFNESDDTEITVSAVWHGFNTEAKETLLSACARSQRVTRFSLIGPAKRDYGNPEAVIDWVGQQGGACKLVGDDKGHLSGSGENQRIMTFEKTDAGSSPQRALAFDD</sequence>
<name>A0A8J2S8H4_9STRA</name>
<evidence type="ECO:0000256" key="1">
    <source>
        <dbReference type="SAM" id="MobiDB-lite"/>
    </source>
</evidence>
<dbReference type="EMBL" id="CAKKNE010000001">
    <property type="protein sequence ID" value="CAH0366125.1"/>
    <property type="molecule type" value="Genomic_DNA"/>
</dbReference>
<comment type="caution">
    <text evidence="2">The sequence shown here is derived from an EMBL/GenBank/DDBJ whole genome shotgun (WGS) entry which is preliminary data.</text>
</comment>
<accession>A0A8J2S8H4</accession>
<organism evidence="2 3">
    <name type="scientific">Pelagomonas calceolata</name>
    <dbReference type="NCBI Taxonomy" id="35677"/>
    <lineage>
        <taxon>Eukaryota</taxon>
        <taxon>Sar</taxon>
        <taxon>Stramenopiles</taxon>
        <taxon>Ochrophyta</taxon>
        <taxon>Pelagophyceae</taxon>
        <taxon>Pelagomonadales</taxon>
        <taxon>Pelagomonadaceae</taxon>
        <taxon>Pelagomonas</taxon>
    </lineage>
</organism>
<proteinExistence type="predicted"/>
<dbReference type="Proteomes" id="UP000789595">
    <property type="component" value="Unassembled WGS sequence"/>
</dbReference>
<dbReference type="Gene3D" id="3.40.50.150">
    <property type="entry name" value="Vaccinia Virus protein VP39"/>
    <property type="match status" value="1"/>
</dbReference>
<feature type="compositionally biased region" description="Basic and acidic residues" evidence="1">
    <location>
        <begin position="65"/>
        <end position="75"/>
    </location>
</feature>